<evidence type="ECO:0000256" key="3">
    <source>
        <dbReference type="ARBA" id="ARBA00022475"/>
    </source>
</evidence>
<comment type="caution">
    <text evidence="9">The sequence shown here is derived from an EMBL/GenBank/DDBJ whole genome shotgun (WGS) entry which is preliminary data.</text>
</comment>
<dbReference type="PANTHER" id="PTHR42711:SF13">
    <property type="entry name" value="ABC TRANSPORTER, ATP-BINDING PROTEIN"/>
    <property type="match status" value="1"/>
</dbReference>
<proteinExistence type="predicted"/>
<dbReference type="InterPro" id="IPR050763">
    <property type="entry name" value="ABC_transporter_ATP-binding"/>
</dbReference>
<dbReference type="EMBL" id="LWQS01000079">
    <property type="protein sequence ID" value="OAN43608.1"/>
    <property type="molecule type" value="Genomic_DNA"/>
</dbReference>
<evidence type="ECO:0000256" key="4">
    <source>
        <dbReference type="ARBA" id="ARBA00022741"/>
    </source>
</evidence>
<keyword evidence="3" id="KW-1003">Cell membrane</keyword>
<dbReference type="FunFam" id="3.40.50.300:FF:000589">
    <property type="entry name" value="ABC transporter, ATP-binding subunit"/>
    <property type="match status" value="1"/>
</dbReference>
<dbReference type="RefSeq" id="WP_066790118.1">
    <property type="nucleotide sequence ID" value="NZ_LWQS01000079.1"/>
</dbReference>
<dbReference type="SUPFAM" id="SSF52540">
    <property type="entry name" value="P-loop containing nucleoside triphosphate hydrolases"/>
    <property type="match status" value="1"/>
</dbReference>
<reference evidence="9 10" key="1">
    <citation type="submission" date="2016-04" db="EMBL/GenBank/DDBJ databases">
        <title>Chloroflexus islandicus sp. nov., a thermophilic filamentous anoxygenic phototrophic bacterium from geyser Strokkur (Iceland).</title>
        <authorList>
            <person name="Gaisin V.A."/>
            <person name="Kalashnikov A.M."/>
            <person name="Sukhacheva M.V."/>
            <person name="Grouzdev D.S."/>
            <person name="Ivanov T.M."/>
            <person name="Kuznetsov B."/>
            <person name="Gorlenko V.M."/>
        </authorList>
    </citation>
    <scope>NUCLEOTIDE SEQUENCE [LARGE SCALE GENOMIC DNA]</scope>
    <source>
        <strain evidence="10">isl-2</strain>
    </source>
</reference>
<dbReference type="PROSITE" id="PS50893">
    <property type="entry name" value="ABC_TRANSPORTER_2"/>
    <property type="match status" value="1"/>
</dbReference>
<dbReference type="GO" id="GO:0016887">
    <property type="term" value="F:ATP hydrolysis activity"/>
    <property type="evidence" value="ECO:0007669"/>
    <property type="project" value="InterPro"/>
</dbReference>
<dbReference type="PANTHER" id="PTHR42711">
    <property type="entry name" value="ABC TRANSPORTER ATP-BINDING PROTEIN"/>
    <property type="match status" value="1"/>
</dbReference>
<dbReference type="GO" id="GO:0005524">
    <property type="term" value="F:ATP binding"/>
    <property type="evidence" value="ECO:0007669"/>
    <property type="project" value="UniProtKB-KW"/>
</dbReference>
<gene>
    <name evidence="9" type="ORF">A6A03_18330</name>
</gene>
<evidence type="ECO:0000256" key="2">
    <source>
        <dbReference type="ARBA" id="ARBA00022448"/>
    </source>
</evidence>
<keyword evidence="7" id="KW-0472">Membrane</keyword>
<feature type="domain" description="ABC transporter" evidence="8">
    <location>
        <begin position="5"/>
        <end position="231"/>
    </location>
</feature>
<evidence type="ECO:0000259" key="8">
    <source>
        <dbReference type="PROSITE" id="PS50893"/>
    </source>
</evidence>
<evidence type="ECO:0000256" key="1">
    <source>
        <dbReference type="ARBA" id="ARBA00004236"/>
    </source>
</evidence>
<dbReference type="Gene3D" id="3.40.50.300">
    <property type="entry name" value="P-loop containing nucleotide triphosphate hydrolases"/>
    <property type="match status" value="1"/>
</dbReference>
<dbReference type="AlphaFoldDB" id="A0A178M6C7"/>
<protein>
    <submittedName>
        <fullName evidence="9">ABC transporter</fullName>
    </submittedName>
</protein>
<dbReference type="InterPro" id="IPR003593">
    <property type="entry name" value="AAA+_ATPase"/>
</dbReference>
<keyword evidence="6" id="KW-1278">Translocase</keyword>
<keyword evidence="10" id="KW-1185">Reference proteome</keyword>
<dbReference type="InterPro" id="IPR027417">
    <property type="entry name" value="P-loop_NTPase"/>
</dbReference>
<evidence type="ECO:0000256" key="5">
    <source>
        <dbReference type="ARBA" id="ARBA00022840"/>
    </source>
</evidence>
<evidence type="ECO:0000256" key="7">
    <source>
        <dbReference type="ARBA" id="ARBA00023136"/>
    </source>
</evidence>
<dbReference type="Proteomes" id="UP000078287">
    <property type="component" value="Unassembled WGS sequence"/>
</dbReference>
<keyword evidence="4" id="KW-0547">Nucleotide-binding</keyword>
<dbReference type="OrthoDB" id="9804819at2"/>
<name>A0A178M6C7_9CHLR</name>
<dbReference type="STRING" id="1707952.A6A03_18330"/>
<keyword evidence="5" id="KW-0067">ATP-binding</keyword>
<evidence type="ECO:0000313" key="9">
    <source>
        <dbReference type="EMBL" id="OAN43608.1"/>
    </source>
</evidence>
<evidence type="ECO:0000313" key="10">
    <source>
        <dbReference type="Proteomes" id="UP000078287"/>
    </source>
</evidence>
<dbReference type="GO" id="GO:0005886">
    <property type="term" value="C:plasma membrane"/>
    <property type="evidence" value="ECO:0007669"/>
    <property type="project" value="UniProtKB-SubCell"/>
</dbReference>
<evidence type="ECO:0000256" key="6">
    <source>
        <dbReference type="ARBA" id="ARBA00022967"/>
    </source>
</evidence>
<dbReference type="Pfam" id="PF00005">
    <property type="entry name" value="ABC_tran"/>
    <property type="match status" value="1"/>
</dbReference>
<comment type="subcellular location">
    <subcellularLocation>
        <location evidence="1">Cell membrane</location>
    </subcellularLocation>
</comment>
<accession>A0A178M6C7</accession>
<dbReference type="InterPro" id="IPR003439">
    <property type="entry name" value="ABC_transporter-like_ATP-bd"/>
</dbReference>
<keyword evidence="2" id="KW-0813">Transport</keyword>
<dbReference type="SMART" id="SM00382">
    <property type="entry name" value="AAA"/>
    <property type="match status" value="1"/>
</dbReference>
<organism evidence="9 10">
    <name type="scientific">Chloroflexus islandicus</name>
    <dbReference type="NCBI Taxonomy" id="1707952"/>
    <lineage>
        <taxon>Bacteria</taxon>
        <taxon>Bacillati</taxon>
        <taxon>Chloroflexota</taxon>
        <taxon>Chloroflexia</taxon>
        <taxon>Chloroflexales</taxon>
        <taxon>Chloroflexineae</taxon>
        <taxon>Chloroflexaceae</taxon>
        <taxon>Chloroflexus</taxon>
    </lineage>
</organism>
<sequence>MDAIIEAQHLCKEFKNKRAVNDLTFSIQRGEIFGLLGHNGAGKTTTIRLLTGQIPPTSGSCSISGYHSFTEQHRVKPLIGIVPETQNVYGRMSGYENLLFFARLYGVKKTRVNELLEQLHLKQACHDRVDTYSNGMRQRLLIARALLNHPQVIFFDEPTRGLDPTSAREIRELIRQLANTGITIFLTTHNMEEADSLCHRVAFIKSGSIIVIDTPQNLKIKHGARKARITLANQQEIIIPLSDTQYLMSELQTINNQEILMIHSQEATLEDIFIYLAGKEEQP</sequence>